<feature type="domain" description="Myb/SANT-like" evidence="1">
    <location>
        <begin position="1"/>
        <end position="65"/>
    </location>
</feature>
<reference evidence="2 3" key="1">
    <citation type="journal article" date="2019" name="Genome Biol. Evol.">
        <title>Insights into the evolution of the New World diploid cottons (Gossypium, subgenus Houzingenia) based on genome sequencing.</title>
        <authorList>
            <person name="Grover C.E."/>
            <person name="Arick M.A. 2nd"/>
            <person name="Thrash A."/>
            <person name="Conover J.L."/>
            <person name="Sanders W.S."/>
            <person name="Peterson D.G."/>
            <person name="Frelichowski J.E."/>
            <person name="Scheffler J.A."/>
            <person name="Scheffler B.E."/>
            <person name="Wendel J.F."/>
        </authorList>
    </citation>
    <scope>NUCLEOTIDE SEQUENCE [LARGE SCALE GENOMIC DNA]</scope>
    <source>
        <strain evidence="2">1</strain>
        <tissue evidence="2">Leaf</tissue>
    </source>
</reference>
<protein>
    <recommendedName>
        <fullName evidence="1">Myb/SANT-like domain-containing protein</fullName>
    </recommendedName>
</protein>
<evidence type="ECO:0000313" key="3">
    <source>
        <dbReference type="Proteomes" id="UP000593576"/>
    </source>
</evidence>
<gene>
    <name evidence="2" type="ORF">Goshw_019795</name>
</gene>
<dbReference type="InterPro" id="IPR024752">
    <property type="entry name" value="Myb/SANT-like_dom"/>
</dbReference>
<proteinExistence type="predicted"/>
<dbReference type="PANTHER" id="PTHR46929:SF23">
    <property type="entry name" value="L10-INTERACTING MYB DOMAIN-CONTAINING PROTEIN-LIKE"/>
    <property type="match status" value="1"/>
</dbReference>
<accession>A0A7J9LAX3</accession>
<dbReference type="PANTHER" id="PTHR46929">
    <property type="entry name" value="EXPRESSED PROTEIN"/>
    <property type="match status" value="1"/>
</dbReference>
<evidence type="ECO:0000313" key="2">
    <source>
        <dbReference type="EMBL" id="MBA0855831.1"/>
    </source>
</evidence>
<dbReference type="AlphaFoldDB" id="A0A7J9LAX3"/>
<sequence>MEHLFLEILAEMVQKGNKFSNTFKAVSINRVAVAISERFQVQYDAKHVENHLRIVKNKWQIICTI</sequence>
<dbReference type="Pfam" id="PF12776">
    <property type="entry name" value="Myb_DNA-bind_3"/>
    <property type="match status" value="1"/>
</dbReference>
<organism evidence="2 3">
    <name type="scientific">Gossypium schwendimanii</name>
    <name type="common">Cotton</name>
    <dbReference type="NCBI Taxonomy" id="34291"/>
    <lineage>
        <taxon>Eukaryota</taxon>
        <taxon>Viridiplantae</taxon>
        <taxon>Streptophyta</taxon>
        <taxon>Embryophyta</taxon>
        <taxon>Tracheophyta</taxon>
        <taxon>Spermatophyta</taxon>
        <taxon>Magnoliopsida</taxon>
        <taxon>eudicotyledons</taxon>
        <taxon>Gunneridae</taxon>
        <taxon>Pentapetalae</taxon>
        <taxon>rosids</taxon>
        <taxon>malvids</taxon>
        <taxon>Malvales</taxon>
        <taxon>Malvaceae</taxon>
        <taxon>Malvoideae</taxon>
        <taxon>Gossypium</taxon>
    </lineage>
</organism>
<dbReference type="EMBL" id="JABFAF010000005">
    <property type="protein sequence ID" value="MBA0855831.1"/>
    <property type="molecule type" value="Genomic_DNA"/>
</dbReference>
<keyword evidence="3" id="KW-1185">Reference proteome</keyword>
<comment type="caution">
    <text evidence="2">The sequence shown here is derived from an EMBL/GenBank/DDBJ whole genome shotgun (WGS) entry which is preliminary data.</text>
</comment>
<name>A0A7J9LAX3_GOSSC</name>
<evidence type="ECO:0000259" key="1">
    <source>
        <dbReference type="Pfam" id="PF12776"/>
    </source>
</evidence>
<dbReference type="OrthoDB" id="10327054at2759"/>
<dbReference type="Proteomes" id="UP000593576">
    <property type="component" value="Unassembled WGS sequence"/>
</dbReference>